<dbReference type="KEGG" id="cni:Calni_1611"/>
<keyword evidence="6" id="KW-0694">RNA-binding</keyword>
<evidence type="ECO:0000256" key="3">
    <source>
        <dbReference type="ARBA" id="ARBA00022722"/>
    </source>
</evidence>
<evidence type="ECO:0000256" key="4">
    <source>
        <dbReference type="ARBA" id="ARBA00022759"/>
    </source>
</evidence>
<proteinExistence type="inferred from homology"/>
<dbReference type="STRING" id="768670.Calni_1611"/>
<keyword evidence="3" id="KW-0540">Nuclease</keyword>
<dbReference type="NCBIfam" id="TIGR02582">
    <property type="entry name" value="cas7_TM1809"/>
    <property type="match status" value="1"/>
</dbReference>
<dbReference type="Pfam" id="PF03787">
    <property type="entry name" value="RAMPs"/>
    <property type="match status" value="1"/>
</dbReference>
<dbReference type="PANTHER" id="PTHR35579:SF3">
    <property type="entry name" value="CRISPR SYSTEM CMS ENDORIBONUCLEASE CSM3"/>
    <property type="match status" value="1"/>
</dbReference>
<keyword evidence="5" id="KW-0378">Hydrolase</keyword>
<name>E4TFE6_CALNY</name>
<accession>E4TFE6</accession>
<dbReference type="GO" id="GO:0004519">
    <property type="term" value="F:endonuclease activity"/>
    <property type="evidence" value="ECO:0007669"/>
    <property type="project" value="UniProtKB-KW"/>
</dbReference>
<evidence type="ECO:0000256" key="5">
    <source>
        <dbReference type="ARBA" id="ARBA00022801"/>
    </source>
</evidence>
<dbReference type="Proteomes" id="UP000007039">
    <property type="component" value="Chromosome"/>
</dbReference>
<evidence type="ECO:0000313" key="11">
    <source>
        <dbReference type="Proteomes" id="UP000007039"/>
    </source>
</evidence>
<dbReference type="InterPro" id="IPR005537">
    <property type="entry name" value="RAMP_III_fam"/>
</dbReference>
<dbReference type="PANTHER" id="PTHR35579">
    <property type="entry name" value="CRISPR SYSTEM CMS ENDORIBONUCLEASE CSM3"/>
    <property type="match status" value="1"/>
</dbReference>
<reference key="1">
    <citation type="submission" date="2010-11" db="EMBL/GenBank/DDBJ databases">
        <title>The complete genome of chromosome of Calditerrivibrio nitroreducens DSM 19672.</title>
        <authorList>
            <consortium name="US DOE Joint Genome Institute (JGI-PGF)"/>
            <person name="Lucas S."/>
            <person name="Copeland A."/>
            <person name="Lapidus A."/>
            <person name="Bruce D."/>
            <person name="Goodwin L."/>
            <person name="Pitluck S."/>
            <person name="Kyrpides N."/>
            <person name="Mavromatis K."/>
            <person name="Ivanova N."/>
            <person name="Mikhailova N."/>
            <person name="Zeytun A."/>
            <person name="Brettin T."/>
            <person name="Detter J.C."/>
            <person name="Tapia R."/>
            <person name="Han C."/>
            <person name="Land M."/>
            <person name="Hauser L."/>
            <person name="Markowitz V."/>
            <person name="Cheng J.-F."/>
            <person name="Hugenholtz P."/>
            <person name="Woyke T."/>
            <person name="Wu D."/>
            <person name="Spring S."/>
            <person name="Schroeder M."/>
            <person name="Brambilla E."/>
            <person name="Klenk H.-P."/>
            <person name="Eisen J.A."/>
        </authorList>
    </citation>
    <scope>NUCLEOTIDE SEQUENCE [LARGE SCALE GENOMIC DNA]</scope>
    <source>
        <strain>DSM 19672</strain>
    </source>
</reference>
<feature type="domain" description="CRISPR type III-associated protein" evidence="9">
    <location>
        <begin position="13"/>
        <end position="208"/>
    </location>
</feature>
<gene>
    <name evidence="10" type="ordered locus">Calni_1611</name>
</gene>
<dbReference type="AlphaFoldDB" id="E4TFE6"/>
<sequence length="225" mass="24858">MSTFKITKITGKLTLESGLHIGSGDTEMHIGGVDNQVIKDPITGEPYIPGSSLKGKIRSLLEYYAGSHVKTDGRPLSASKASTDLEKHIVTLFGSSGSDDRNAEFGVSRLVFSDTYLNKESRQSIMQTYGKFTEVKAENSINRLKGTAENPRFTERVIKGAVFDFAVSMRIFPKDNYDQLMEVFLTGLKLLTFDALGGSGSRGYGKVSIKFDKEDLQEKFDKITF</sequence>
<evidence type="ECO:0000259" key="9">
    <source>
        <dbReference type="Pfam" id="PF03787"/>
    </source>
</evidence>
<dbReference type="InterPro" id="IPR013412">
    <property type="entry name" value="CRISPR-assoc_RAMP_Csm3"/>
</dbReference>
<keyword evidence="7" id="KW-0051">Antiviral defense</keyword>
<comment type="similarity">
    <text evidence="1">Belongs to the CRISPR-associated Csm3 family.</text>
</comment>
<protein>
    <recommendedName>
        <fullName evidence="2">CRISPR system Cms endoribonuclease Csm3</fullName>
    </recommendedName>
    <alternativeName>
        <fullName evidence="8">CRISPR type III A-associated RAMP protein Csm3</fullName>
    </alternativeName>
</protein>
<evidence type="ECO:0000313" key="10">
    <source>
        <dbReference type="EMBL" id="ADR19519.1"/>
    </source>
</evidence>
<dbReference type="GO" id="GO:0051607">
    <property type="term" value="P:defense response to virus"/>
    <property type="evidence" value="ECO:0007669"/>
    <property type="project" value="UniProtKB-KW"/>
</dbReference>
<evidence type="ECO:0000256" key="2">
    <source>
        <dbReference type="ARBA" id="ARBA00022150"/>
    </source>
</evidence>
<dbReference type="GO" id="GO:0016787">
    <property type="term" value="F:hydrolase activity"/>
    <property type="evidence" value="ECO:0007669"/>
    <property type="project" value="UniProtKB-KW"/>
</dbReference>
<dbReference type="OrthoDB" id="9789361at2"/>
<evidence type="ECO:0000256" key="7">
    <source>
        <dbReference type="ARBA" id="ARBA00023118"/>
    </source>
</evidence>
<dbReference type="RefSeq" id="WP_013451730.1">
    <property type="nucleotide sequence ID" value="NC_014758.1"/>
</dbReference>
<evidence type="ECO:0000256" key="1">
    <source>
        <dbReference type="ARBA" id="ARBA00006342"/>
    </source>
</evidence>
<organism evidence="10 11">
    <name type="scientific">Calditerrivibrio nitroreducens (strain DSM 19672 / NBRC 101217 / Yu37-1)</name>
    <dbReference type="NCBI Taxonomy" id="768670"/>
    <lineage>
        <taxon>Bacteria</taxon>
        <taxon>Pseudomonadati</taxon>
        <taxon>Deferribacterota</taxon>
        <taxon>Deferribacteres</taxon>
        <taxon>Deferribacterales</taxon>
        <taxon>Calditerrivibrionaceae</taxon>
    </lineage>
</organism>
<dbReference type="InterPro" id="IPR052216">
    <property type="entry name" value="CRISPR_Csm3_endoribonuclease"/>
</dbReference>
<dbReference type="HOGENOM" id="CLU_067743_0_0_0"/>
<keyword evidence="11" id="KW-1185">Reference proteome</keyword>
<dbReference type="EMBL" id="CP002347">
    <property type="protein sequence ID" value="ADR19519.1"/>
    <property type="molecule type" value="Genomic_DNA"/>
</dbReference>
<dbReference type="eggNOG" id="COG1337">
    <property type="taxonomic scope" value="Bacteria"/>
</dbReference>
<dbReference type="GO" id="GO:0003723">
    <property type="term" value="F:RNA binding"/>
    <property type="evidence" value="ECO:0007669"/>
    <property type="project" value="UniProtKB-KW"/>
</dbReference>
<evidence type="ECO:0000256" key="6">
    <source>
        <dbReference type="ARBA" id="ARBA00022884"/>
    </source>
</evidence>
<reference evidence="10 11" key="2">
    <citation type="journal article" date="2011" name="Stand. Genomic Sci.">
        <title>Complete genome sequence of Calditerrivibrio nitroreducens type strain (Yu37-1).</title>
        <authorList>
            <person name="Pitluck S."/>
            <person name="Sikorski J."/>
            <person name="Zeytun A."/>
            <person name="Lapidus A."/>
            <person name="Nolan M."/>
            <person name="Lucas S."/>
            <person name="Hammon N."/>
            <person name="Deshpande S."/>
            <person name="Cheng J.F."/>
            <person name="Tapia R."/>
            <person name="Han C."/>
            <person name="Goodwin L."/>
            <person name="Liolios K."/>
            <person name="Pagani I."/>
            <person name="Ivanova N."/>
            <person name="Mavromatis K."/>
            <person name="Pati A."/>
            <person name="Chen A."/>
            <person name="Palaniappan K."/>
            <person name="Hauser L."/>
            <person name="Chang Y.J."/>
            <person name="Jeffries C.D."/>
            <person name="Detter J.C."/>
            <person name="Brambilla E."/>
            <person name="Djao O.D."/>
            <person name="Rohde M."/>
            <person name="Spring S."/>
            <person name="Goker M."/>
            <person name="Woyke T."/>
            <person name="Bristow J."/>
            <person name="Eisen J.A."/>
            <person name="Markowitz V."/>
            <person name="Hugenholtz P."/>
            <person name="Kyrpides N.C."/>
            <person name="Klenk H.P."/>
            <person name="Land M."/>
        </authorList>
    </citation>
    <scope>NUCLEOTIDE SEQUENCE [LARGE SCALE GENOMIC DNA]</scope>
    <source>
        <strain evidence="11">DSM 19672 / NBRC 101217 / Yu37-1</strain>
    </source>
</reference>
<keyword evidence="4" id="KW-0255">Endonuclease</keyword>
<evidence type="ECO:0000256" key="8">
    <source>
        <dbReference type="ARBA" id="ARBA00033183"/>
    </source>
</evidence>